<keyword evidence="2" id="KW-1003">Cell membrane</keyword>
<evidence type="ECO:0000256" key="1">
    <source>
        <dbReference type="ARBA" id="ARBA00004651"/>
    </source>
</evidence>
<feature type="transmembrane region" description="Helical" evidence="5">
    <location>
        <begin position="6"/>
        <end position="28"/>
    </location>
</feature>
<comment type="subcellular location">
    <subcellularLocation>
        <location evidence="1">Cell membrane</location>
        <topology evidence="1">Multi-pass membrane protein</topology>
    </subcellularLocation>
</comment>
<keyword evidence="4 5" id="KW-1133">Transmembrane helix</keyword>
<sequence length="345" mass="36978">MSTGTALLVALGLLISNAFFVGAEFALISARRTQIEPRAAEGSRVARVTLRAMERVSLMMAGAQLGITVSSLGLGAIAEPALAHLLEPVFASLGVPEGLVDPVAFTIALAIVVFFHMVLGEMVPKNIALAGPDRSALVLGPILYGIVWVIRPVVWILNESANIVLRILRVAPQDEVTTAFTRDEVAGLVAESGREGFLDEEELQLLVGALGFEERTVAQVLLPSAELVTTTRRSTVAELEELSATTGFSRFPIRSDDGAMREYVHVKDLLTTDPADRDLPVAAARLRALSQVRSDDSLRTVMRVMQREGAHLAAVEEGGALLGVVALEDVLEELVGEVRDATRRD</sequence>
<keyword evidence="4 5" id="KW-0472">Membrane</keyword>
<dbReference type="PROSITE" id="PS51846">
    <property type="entry name" value="CNNM"/>
    <property type="match status" value="1"/>
</dbReference>
<evidence type="ECO:0000256" key="5">
    <source>
        <dbReference type="SAM" id="Phobius"/>
    </source>
</evidence>
<evidence type="ECO:0000256" key="2">
    <source>
        <dbReference type="ARBA" id="ARBA00022475"/>
    </source>
</evidence>
<proteinExistence type="predicted"/>
<keyword evidence="9" id="KW-1185">Reference proteome</keyword>
<reference evidence="8 9" key="1">
    <citation type="submission" date="2018-11" db="EMBL/GenBank/DDBJ databases">
        <title>Sequencing the genomes of 1000 actinobacteria strains.</title>
        <authorList>
            <person name="Klenk H.-P."/>
        </authorList>
    </citation>
    <scope>NUCLEOTIDE SEQUENCE [LARGE SCALE GENOMIC DNA]</scope>
    <source>
        <strain evidence="8 9">DSM 14418</strain>
    </source>
</reference>
<evidence type="ECO:0000313" key="9">
    <source>
        <dbReference type="Proteomes" id="UP000280726"/>
    </source>
</evidence>
<dbReference type="EMBL" id="RKRA01000001">
    <property type="protein sequence ID" value="RPF26372.1"/>
    <property type="molecule type" value="Genomic_DNA"/>
</dbReference>
<dbReference type="SUPFAM" id="SSF54631">
    <property type="entry name" value="CBS-domain pair"/>
    <property type="match status" value="1"/>
</dbReference>
<organism evidence="8 9">
    <name type="scientific">Georgenia muralis</name>
    <dbReference type="NCBI Taxonomy" id="154117"/>
    <lineage>
        <taxon>Bacteria</taxon>
        <taxon>Bacillati</taxon>
        <taxon>Actinomycetota</taxon>
        <taxon>Actinomycetes</taxon>
        <taxon>Micrococcales</taxon>
        <taxon>Bogoriellaceae</taxon>
        <taxon>Georgenia</taxon>
    </lineage>
</organism>
<comment type="caution">
    <text evidence="8">The sequence shown here is derived from an EMBL/GenBank/DDBJ whole genome shotgun (WGS) entry which is preliminary data.</text>
</comment>
<dbReference type="InterPro" id="IPR046342">
    <property type="entry name" value="CBS_dom_sf"/>
</dbReference>
<keyword evidence="3" id="KW-0129">CBS domain</keyword>
<protein>
    <submittedName>
        <fullName evidence="8">CBS domain containing-hemolysin-like protein</fullName>
    </submittedName>
</protein>
<evidence type="ECO:0000256" key="3">
    <source>
        <dbReference type="PROSITE-ProRule" id="PRU00703"/>
    </source>
</evidence>
<name>A0A3N4ZL10_9MICO</name>
<feature type="transmembrane region" description="Helical" evidence="5">
    <location>
        <begin position="56"/>
        <end position="83"/>
    </location>
</feature>
<feature type="domain" description="CNNM transmembrane" evidence="7">
    <location>
        <begin position="1"/>
        <end position="202"/>
    </location>
</feature>
<keyword evidence="4 5" id="KW-0812">Transmembrane</keyword>
<dbReference type="PANTHER" id="PTHR43099:SF5">
    <property type="entry name" value="HLYC_CORC FAMILY TRANSPORTER"/>
    <property type="match status" value="1"/>
</dbReference>
<feature type="transmembrane region" description="Helical" evidence="5">
    <location>
        <begin position="136"/>
        <end position="157"/>
    </location>
</feature>
<accession>A0A3N4ZL10</accession>
<dbReference type="Proteomes" id="UP000280726">
    <property type="component" value="Unassembled WGS sequence"/>
</dbReference>
<dbReference type="OrthoDB" id="110231at2"/>
<evidence type="ECO:0000259" key="7">
    <source>
        <dbReference type="PROSITE" id="PS51846"/>
    </source>
</evidence>
<dbReference type="Pfam" id="PF00571">
    <property type="entry name" value="CBS"/>
    <property type="match status" value="1"/>
</dbReference>
<dbReference type="RefSeq" id="WP_123914834.1">
    <property type="nucleotide sequence ID" value="NZ_RKRA01000001.1"/>
</dbReference>
<gene>
    <name evidence="8" type="ORF">EDD32_0811</name>
</gene>
<dbReference type="PANTHER" id="PTHR43099">
    <property type="entry name" value="UPF0053 PROTEIN YRKA"/>
    <property type="match status" value="1"/>
</dbReference>
<dbReference type="AlphaFoldDB" id="A0A3N4ZL10"/>
<dbReference type="PROSITE" id="PS51371">
    <property type="entry name" value="CBS"/>
    <property type="match status" value="1"/>
</dbReference>
<dbReference type="InterPro" id="IPR051676">
    <property type="entry name" value="UPF0053_domain"/>
</dbReference>
<dbReference type="Gene3D" id="3.10.580.10">
    <property type="entry name" value="CBS-domain"/>
    <property type="match status" value="1"/>
</dbReference>
<feature type="domain" description="CBS" evidence="6">
    <location>
        <begin position="285"/>
        <end position="341"/>
    </location>
</feature>
<evidence type="ECO:0000313" key="8">
    <source>
        <dbReference type="EMBL" id="RPF26372.1"/>
    </source>
</evidence>
<dbReference type="InterPro" id="IPR002550">
    <property type="entry name" value="CNNM"/>
</dbReference>
<evidence type="ECO:0000256" key="4">
    <source>
        <dbReference type="PROSITE-ProRule" id="PRU01193"/>
    </source>
</evidence>
<dbReference type="InterPro" id="IPR000644">
    <property type="entry name" value="CBS_dom"/>
</dbReference>
<dbReference type="GO" id="GO:0005886">
    <property type="term" value="C:plasma membrane"/>
    <property type="evidence" value="ECO:0007669"/>
    <property type="project" value="UniProtKB-SubCell"/>
</dbReference>
<evidence type="ECO:0000259" key="6">
    <source>
        <dbReference type="PROSITE" id="PS51371"/>
    </source>
</evidence>
<dbReference type="Pfam" id="PF01595">
    <property type="entry name" value="CNNM"/>
    <property type="match status" value="1"/>
</dbReference>
<feature type="transmembrane region" description="Helical" evidence="5">
    <location>
        <begin position="103"/>
        <end position="124"/>
    </location>
</feature>